<dbReference type="GO" id="GO:0000160">
    <property type="term" value="P:phosphorelay signal transduction system"/>
    <property type="evidence" value="ECO:0007669"/>
    <property type="project" value="InterPro"/>
</dbReference>
<organism evidence="3 4">
    <name type="scientific">Cyclobacterium qasimii</name>
    <dbReference type="NCBI Taxonomy" id="1350429"/>
    <lineage>
        <taxon>Bacteria</taxon>
        <taxon>Pseudomonadati</taxon>
        <taxon>Bacteroidota</taxon>
        <taxon>Cytophagia</taxon>
        <taxon>Cytophagales</taxon>
        <taxon>Cyclobacteriaceae</taxon>
        <taxon>Cyclobacterium</taxon>
    </lineage>
</organism>
<evidence type="ECO:0000256" key="1">
    <source>
        <dbReference type="PROSITE-ProRule" id="PRU00169"/>
    </source>
</evidence>
<keyword evidence="1" id="KW-0597">Phosphoprotein</keyword>
<dbReference type="Gene3D" id="3.40.50.2300">
    <property type="match status" value="1"/>
</dbReference>
<comment type="caution">
    <text evidence="3">The sequence shown here is derived from an EMBL/GenBank/DDBJ whole genome shotgun (WGS) entry which is preliminary data.</text>
</comment>
<evidence type="ECO:0000313" key="3">
    <source>
        <dbReference type="EMBL" id="GEO20507.1"/>
    </source>
</evidence>
<dbReference type="InterPro" id="IPR052893">
    <property type="entry name" value="TCS_response_regulator"/>
</dbReference>
<feature type="modified residue" description="4-aspartylphosphate" evidence="1">
    <location>
        <position position="66"/>
    </location>
</feature>
<keyword evidence="4" id="KW-1185">Reference proteome</keyword>
<feature type="domain" description="Response regulatory" evidence="2">
    <location>
        <begin position="12"/>
        <end position="133"/>
    </location>
</feature>
<protein>
    <submittedName>
        <fullName evidence="3">Response regulator</fullName>
    </submittedName>
</protein>
<dbReference type="RefSeq" id="WP_020890195.1">
    <property type="nucleotide sequence ID" value="NZ_BJYV01000003.1"/>
</dbReference>
<dbReference type="InterPro" id="IPR011006">
    <property type="entry name" value="CheY-like_superfamily"/>
</dbReference>
<sequence>MTDFKNKFNENLLILADDDSDDCELFQDAITAINANVRTIIFNGGIQLMEYLNDEIAELPDILFLDLNMPKMNGFECLEEIRKNIRLKDICVIIFSTSFNPSDVDKSYSLGANGYIQKPYSQKEMTNILKSTLDTDWNDPCSALDNHNFVIQA</sequence>
<dbReference type="PANTHER" id="PTHR44520">
    <property type="entry name" value="RESPONSE REGULATOR RCP1-RELATED"/>
    <property type="match status" value="1"/>
</dbReference>
<dbReference type="Pfam" id="PF00072">
    <property type="entry name" value="Response_reg"/>
    <property type="match status" value="1"/>
</dbReference>
<accession>A0A512C8Q6</accession>
<dbReference type="AlphaFoldDB" id="A0A512C8Q6"/>
<proteinExistence type="predicted"/>
<gene>
    <name evidence="3" type="primary">rcp1</name>
    <name evidence="3" type="ORF">CQA01_10410</name>
</gene>
<evidence type="ECO:0000313" key="4">
    <source>
        <dbReference type="Proteomes" id="UP000321301"/>
    </source>
</evidence>
<dbReference type="PANTHER" id="PTHR44520:SF2">
    <property type="entry name" value="RESPONSE REGULATOR RCP1"/>
    <property type="match status" value="1"/>
</dbReference>
<dbReference type="InterPro" id="IPR001789">
    <property type="entry name" value="Sig_transdc_resp-reg_receiver"/>
</dbReference>
<dbReference type="EMBL" id="BJYV01000003">
    <property type="protein sequence ID" value="GEO20507.1"/>
    <property type="molecule type" value="Genomic_DNA"/>
</dbReference>
<evidence type="ECO:0000259" key="2">
    <source>
        <dbReference type="PROSITE" id="PS50110"/>
    </source>
</evidence>
<dbReference type="SMART" id="SM00448">
    <property type="entry name" value="REC"/>
    <property type="match status" value="1"/>
</dbReference>
<dbReference type="PROSITE" id="PS50110">
    <property type="entry name" value="RESPONSE_REGULATORY"/>
    <property type="match status" value="1"/>
</dbReference>
<dbReference type="Proteomes" id="UP000321301">
    <property type="component" value="Unassembled WGS sequence"/>
</dbReference>
<reference evidence="3 4" key="1">
    <citation type="submission" date="2019-07" db="EMBL/GenBank/DDBJ databases">
        <title>Whole genome shotgun sequence of Cyclobacterium qasimii NBRC 106168.</title>
        <authorList>
            <person name="Hosoyama A."/>
            <person name="Uohara A."/>
            <person name="Ohji S."/>
            <person name="Ichikawa N."/>
        </authorList>
    </citation>
    <scope>NUCLEOTIDE SEQUENCE [LARGE SCALE GENOMIC DNA]</scope>
    <source>
        <strain evidence="3 4">NBRC 106168</strain>
    </source>
</reference>
<dbReference type="CDD" id="cd17557">
    <property type="entry name" value="REC_Rcp-like"/>
    <property type="match status" value="1"/>
</dbReference>
<name>A0A512C8Q6_9BACT</name>
<dbReference type="SUPFAM" id="SSF52172">
    <property type="entry name" value="CheY-like"/>
    <property type="match status" value="1"/>
</dbReference>